<evidence type="ECO:0000313" key="2">
    <source>
        <dbReference type="Proteomes" id="UP001244297"/>
    </source>
</evidence>
<comment type="caution">
    <text evidence="1">The sequence shown here is derived from an EMBL/GenBank/DDBJ whole genome shotgun (WGS) entry which is preliminary data.</text>
</comment>
<dbReference type="EMBL" id="JAUFPT010000093">
    <property type="protein sequence ID" value="MDN3574089.1"/>
    <property type="molecule type" value="Genomic_DNA"/>
</dbReference>
<evidence type="ECO:0000313" key="1">
    <source>
        <dbReference type="EMBL" id="MDN3574089.1"/>
    </source>
</evidence>
<protein>
    <submittedName>
        <fullName evidence="1">Uncharacterized protein</fullName>
    </submittedName>
</protein>
<reference evidence="2" key="1">
    <citation type="journal article" date="2019" name="Int. J. Syst. Evol. Microbiol.">
        <title>The Global Catalogue of Microorganisms (GCM) 10K type strain sequencing project: providing services to taxonomists for standard genome sequencing and annotation.</title>
        <authorList>
            <consortium name="The Broad Institute Genomics Platform"/>
            <consortium name="The Broad Institute Genome Sequencing Center for Infectious Disease"/>
            <person name="Wu L."/>
            <person name="Ma J."/>
        </authorList>
    </citation>
    <scope>NUCLEOTIDE SEQUENCE [LARGE SCALE GENOMIC DNA]</scope>
    <source>
        <strain evidence="2">CECT 7806</strain>
    </source>
</reference>
<keyword evidence="2" id="KW-1185">Reference proteome</keyword>
<dbReference type="RefSeq" id="WP_238290198.1">
    <property type="nucleotide sequence ID" value="NZ_BPQS01000021.1"/>
</dbReference>
<dbReference type="Proteomes" id="UP001244297">
    <property type="component" value="Unassembled WGS sequence"/>
</dbReference>
<proteinExistence type="predicted"/>
<name>A0ABT8AVU5_9HYPH</name>
<organism evidence="1 2">
    <name type="scientific">Methylobacterium longum</name>
    <dbReference type="NCBI Taxonomy" id="767694"/>
    <lineage>
        <taxon>Bacteria</taxon>
        <taxon>Pseudomonadati</taxon>
        <taxon>Pseudomonadota</taxon>
        <taxon>Alphaproteobacteria</taxon>
        <taxon>Hyphomicrobiales</taxon>
        <taxon>Methylobacteriaceae</taxon>
        <taxon>Methylobacterium</taxon>
    </lineage>
</organism>
<accession>A0ABT8AVU5</accession>
<gene>
    <name evidence="1" type="ORF">QWZ18_26235</name>
</gene>
<sequence>MLDSLLLVSALIAIVGTAIRLGLAAAVPAVRPRRVEWDDPAERER</sequence>